<evidence type="ECO:0000313" key="3">
    <source>
        <dbReference type="Proteomes" id="UP000078492"/>
    </source>
</evidence>
<dbReference type="InterPro" id="IPR055469">
    <property type="entry name" value="DUF7041"/>
</dbReference>
<evidence type="ECO:0000313" key="2">
    <source>
        <dbReference type="EMBL" id="KYN22624.1"/>
    </source>
</evidence>
<dbReference type="PANTHER" id="PTHR33327">
    <property type="entry name" value="ENDONUCLEASE"/>
    <property type="match status" value="1"/>
</dbReference>
<name>A0A151JBY5_9HYME</name>
<dbReference type="AlphaFoldDB" id="A0A151JBY5"/>
<proteinExistence type="predicted"/>
<gene>
    <name evidence="2" type="ORF">ALC57_04977</name>
</gene>
<dbReference type="Proteomes" id="UP000078492">
    <property type="component" value="Unassembled WGS sequence"/>
</dbReference>
<keyword evidence="3" id="KW-1185">Reference proteome</keyword>
<reference evidence="2 3" key="1">
    <citation type="submission" date="2015-09" db="EMBL/GenBank/DDBJ databases">
        <title>Trachymyrmex cornetzi WGS genome.</title>
        <authorList>
            <person name="Nygaard S."/>
            <person name="Hu H."/>
            <person name="Boomsma J."/>
            <person name="Zhang G."/>
        </authorList>
    </citation>
    <scope>NUCLEOTIDE SEQUENCE [LARGE SCALE GENOMIC DNA]</scope>
    <source>
        <strain evidence="2">Tcor2-1</strain>
        <tissue evidence="2">Whole body</tissue>
    </source>
</reference>
<dbReference type="Pfam" id="PF23055">
    <property type="entry name" value="DUF7041"/>
    <property type="match status" value="1"/>
</dbReference>
<sequence>METDKSIIIEESPHTGKITIRIPPFWPEEPELWFAQIEGQFELCRIGSDHERYIHALSKIEPKQAKEVKDIIINPPSSRKYEALKEALIQRLTDSQEYRIRQLLETEEMGDRKLSQFLRHLATLAGTTVSEKLLRTLGLGRLPAQTQAILATRGEDNLNSVAEQADRIHEIGSKTAVLATTGPQPTSPREESLEELRKQIAALTTKVERMTSAWEKNRSRSRSRNRLRGRRHNQICYYHRRFGIKAHKCEKPCQFVINDKSAENPQGSQ</sequence>
<organism evidence="2 3">
    <name type="scientific">Trachymyrmex cornetzi</name>
    <dbReference type="NCBI Taxonomy" id="471704"/>
    <lineage>
        <taxon>Eukaryota</taxon>
        <taxon>Metazoa</taxon>
        <taxon>Ecdysozoa</taxon>
        <taxon>Arthropoda</taxon>
        <taxon>Hexapoda</taxon>
        <taxon>Insecta</taxon>
        <taxon>Pterygota</taxon>
        <taxon>Neoptera</taxon>
        <taxon>Endopterygota</taxon>
        <taxon>Hymenoptera</taxon>
        <taxon>Apocrita</taxon>
        <taxon>Aculeata</taxon>
        <taxon>Formicoidea</taxon>
        <taxon>Formicidae</taxon>
        <taxon>Myrmicinae</taxon>
        <taxon>Trachymyrmex</taxon>
    </lineage>
</organism>
<dbReference type="EMBL" id="KQ979103">
    <property type="protein sequence ID" value="KYN22624.1"/>
    <property type="molecule type" value="Genomic_DNA"/>
</dbReference>
<feature type="domain" description="DUF7041" evidence="1">
    <location>
        <begin position="22"/>
        <end position="105"/>
    </location>
</feature>
<evidence type="ECO:0000259" key="1">
    <source>
        <dbReference type="Pfam" id="PF23055"/>
    </source>
</evidence>
<protein>
    <recommendedName>
        <fullName evidence="1">DUF7041 domain-containing protein</fullName>
    </recommendedName>
</protein>
<accession>A0A151JBY5</accession>
<dbReference type="PANTHER" id="PTHR33327:SF3">
    <property type="entry name" value="RNA-DIRECTED DNA POLYMERASE"/>
    <property type="match status" value="1"/>
</dbReference>